<keyword evidence="3 9" id="KW-0813">Transport</keyword>
<feature type="domain" description="ABC transmembrane type-1" evidence="10">
    <location>
        <begin position="25"/>
        <end position="215"/>
    </location>
</feature>
<dbReference type="RefSeq" id="WP_068729076.1">
    <property type="nucleotide sequence ID" value="NZ_LVYV01000001.1"/>
</dbReference>
<dbReference type="OrthoDB" id="9809799at2"/>
<dbReference type="GO" id="GO:0006865">
    <property type="term" value="P:amino acid transport"/>
    <property type="evidence" value="ECO:0007669"/>
    <property type="project" value="UniProtKB-KW"/>
</dbReference>
<feature type="transmembrane region" description="Helical" evidence="9">
    <location>
        <begin position="194"/>
        <end position="215"/>
    </location>
</feature>
<evidence type="ECO:0000256" key="6">
    <source>
        <dbReference type="ARBA" id="ARBA00022970"/>
    </source>
</evidence>
<evidence type="ECO:0000256" key="5">
    <source>
        <dbReference type="ARBA" id="ARBA00022692"/>
    </source>
</evidence>
<feature type="transmembrane region" description="Helical" evidence="9">
    <location>
        <begin position="29"/>
        <end position="49"/>
    </location>
</feature>
<gene>
    <name evidence="11" type="ORF">A4A58_01245</name>
</gene>
<evidence type="ECO:0000256" key="3">
    <source>
        <dbReference type="ARBA" id="ARBA00022448"/>
    </source>
</evidence>
<evidence type="ECO:0000256" key="2">
    <source>
        <dbReference type="ARBA" id="ARBA00010072"/>
    </source>
</evidence>
<dbReference type="Gene3D" id="1.10.3720.10">
    <property type="entry name" value="MetI-like"/>
    <property type="match status" value="1"/>
</dbReference>
<comment type="caution">
    <text evidence="11">The sequence shown here is derived from an EMBL/GenBank/DDBJ whole genome shotgun (WGS) entry which is preliminary data.</text>
</comment>
<evidence type="ECO:0000256" key="4">
    <source>
        <dbReference type="ARBA" id="ARBA00022475"/>
    </source>
</evidence>
<keyword evidence="7 9" id="KW-1133">Transmembrane helix</keyword>
<dbReference type="AlphaFoldDB" id="A0A161R741"/>
<keyword evidence="5 9" id="KW-0812">Transmembrane</keyword>
<dbReference type="InterPro" id="IPR010065">
    <property type="entry name" value="AA_ABC_transptr_permease_3TM"/>
</dbReference>
<proteinExistence type="inferred from homology"/>
<evidence type="ECO:0000256" key="7">
    <source>
        <dbReference type="ARBA" id="ARBA00022989"/>
    </source>
</evidence>
<feature type="transmembrane region" description="Helical" evidence="9">
    <location>
        <begin position="138"/>
        <end position="156"/>
    </location>
</feature>
<organism evidence="11 12">
    <name type="scientific">Tardiphaga robiniae</name>
    <dbReference type="NCBI Taxonomy" id="943830"/>
    <lineage>
        <taxon>Bacteria</taxon>
        <taxon>Pseudomonadati</taxon>
        <taxon>Pseudomonadota</taxon>
        <taxon>Alphaproteobacteria</taxon>
        <taxon>Hyphomicrobiales</taxon>
        <taxon>Nitrobacteraceae</taxon>
        <taxon>Tardiphaga</taxon>
    </lineage>
</organism>
<dbReference type="PANTHER" id="PTHR30614">
    <property type="entry name" value="MEMBRANE COMPONENT OF AMINO ACID ABC TRANSPORTER"/>
    <property type="match status" value="1"/>
</dbReference>
<evidence type="ECO:0000256" key="1">
    <source>
        <dbReference type="ARBA" id="ARBA00004429"/>
    </source>
</evidence>
<keyword evidence="4" id="KW-1003">Cell membrane</keyword>
<feature type="transmembrane region" description="Helical" evidence="9">
    <location>
        <begin position="94"/>
        <end position="117"/>
    </location>
</feature>
<dbReference type="PANTHER" id="PTHR30614:SF0">
    <property type="entry name" value="L-CYSTINE TRANSPORT SYSTEM PERMEASE PROTEIN TCYL"/>
    <property type="match status" value="1"/>
</dbReference>
<sequence length="223" mass="24206">MDRIVEYYFNAEVIAGAFPQVLAGFRTTVIVSLLIIVCGTLFGLSLALLRCANLRPVNFIITAYVDVLRTLPQLVVIVFIYFGLPYLGPTLSPFATTVLALGMVLSAFSTEIFWSAIMALPRGQWDAASALGFSRLRTLVTIILPQAIRLAIPLLTNRAISISKGTALGTAVSLPETLGQAQSVMALVANPSPLTLAAAFYLTFFLPLVIASRWIEYRYSTGR</sequence>
<feature type="transmembrane region" description="Helical" evidence="9">
    <location>
        <begin position="61"/>
        <end position="82"/>
    </location>
</feature>
<comment type="similarity">
    <text evidence="2">Belongs to the binding-protein-dependent transport system permease family. HisMQ subfamily.</text>
</comment>
<keyword evidence="12" id="KW-1185">Reference proteome</keyword>
<dbReference type="CDD" id="cd06261">
    <property type="entry name" value="TM_PBP2"/>
    <property type="match status" value="1"/>
</dbReference>
<evidence type="ECO:0000313" key="12">
    <source>
        <dbReference type="Proteomes" id="UP000076574"/>
    </source>
</evidence>
<keyword evidence="8 9" id="KW-0472">Membrane</keyword>
<dbReference type="GO" id="GO:0022857">
    <property type="term" value="F:transmembrane transporter activity"/>
    <property type="evidence" value="ECO:0007669"/>
    <property type="project" value="InterPro"/>
</dbReference>
<dbReference type="NCBIfam" id="TIGR01726">
    <property type="entry name" value="HEQRo_perm_3TM"/>
    <property type="match status" value="1"/>
</dbReference>
<dbReference type="Proteomes" id="UP000076574">
    <property type="component" value="Unassembled WGS sequence"/>
</dbReference>
<dbReference type="STRING" id="943830.A4A58_01245"/>
<protein>
    <submittedName>
        <fullName evidence="11">Polar amino acid ABC transporter permease</fullName>
    </submittedName>
</protein>
<dbReference type="EMBL" id="LVYV01000001">
    <property type="protein sequence ID" value="KZD25131.1"/>
    <property type="molecule type" value="Genomic_DNA"/>
</dbReference>
<name>A0A161R741_9BRAD</name>
<dbReference type="PROSITE" id="PS50928">
    <property type="entry name" value="ABC_TM1"/>
    <property type="match status" value="1"/>
</dbReference>
<accession>A0A161R741</accession>
<reference evidence="11 12" key="1">
    <citation type="submission" date="2016-03" db="EMBL/GenBank/DDBJ databases">
        <title>Microsymbionts genomes from the relict species Vavilovia formosa (Stev.) Fed.</title>
        <authorList>
            <person name="Kopat V."/>
            <person name="Chirak E."/>
            <person name="Kimeklis A."/>
            <person name="Andronov E."/>
        </authorList>
    </citation>
    <scope>NUCLEOTIDE SEQUENCE [LARGE SCALE GENOMIC DNA]</scope>
    <source>
        <strain evidence="11 12">Vaf07</strain>
    </source>
</reference>
<keyword evidence="6" id="KW-0029">Amino-acid transport</keyword>
<evidence type="ECO:0000256" key="9">
    <source>
        <dbReference type="RuleBase" id="RU363032"/>
    </source>
</evidence>
<dbReference type="InterPro" id="IPR000515">
    <property type="entry name" value="MetI-like"/>
</dbReference>
<dbReference type="Pfam" id="PF00528">
    <property type="entry name" value="BPD_transp_1"/>
    <property type="match status" value="1"/>
</dbReference>
<evidence type="ECO:0000313" key="11">
    <source>
        <dbReference type="EMBL" id="KZD25131.1"/>
    </source>
</evidence>
<dbReference type="SUPFAM" id="SSF161098">
    <property type="entry name" value="MetI-like"/>
    <property type="match status" value="1"/>
</dbReference>
<evidence type="ECO:0000256" key="8">
    <source>
        <dbReference type="ARBA" id="ARBA00023136"/>
    </source>
</evidence>
<dbReference type="GO" id="GO:0043190">
    <property type="term" value="C:ATP-binding cassette (ABC) transporter complex"/>
    <property type="evidence" value="ECO:0007669"/>
    <property type="project" value="InterPro"/>
</dbReference>
<evidence type="ECO:0000259" key="10">
    <source>
        <dbReference type="PROSITE" id="PS50928"/>
    </source>
</evidence>
<dbReference type="InterPro" id="IPR043429">
    <property type="entry name" value="ArtM/GltK/GlnP/TcyL/YhdX-like"/>
</dbReference>
<dbReference type="InterPro" id="IPR035906">
    <property type="entry name" value="MetI-like_sf"/>
</dbReference>
<comment type="subcellular location">
    <subcellularLocation>
        <location evidence="1">Cell inner membrane</location>
        <topology evidence="1">Multi-pass membrane protein</topology>
    </subcellularLocation>
    <subcellularLocation>
        <location evidence="9">Cell membrane</location>
        <topology evidence="9">Multi-pass membrane protein</topology>
    </subcellularLocation>
</comment>